<gene>
    <name evidence="3" type="ORF">RM52_04110</name>
</gene>
<dbReference type="PANTHER" id="PTHR36834:SF1">
    <property type="entry name" value="INTEGRAL MEMBRANE PROTEIN"/>
    <property type="match status" value="1"/>
</dbReference>
<organism evidence="3 4">
    <name type="scientific">Microbacterium hominis</name>
    <dbReference type="NCBI Taxonomy" id="162426"/>
    <lineage>
        <taxon>Bacteria</taxon>
        <taxon>Bacillati</taxon>
        <taxon>Actinomycetota</taxon>
        <taxon>Actinomycetes</taxon>
        <taxon>Micrococcales</taxon>
        <taxon>Microbacteriaceae</taxon>
        <taxon>Microbacterium</taxon>
    </lineage>
</organism>
<comment type="caution">
    <text evidence="3">The sequence shown here is derived from an EMBL/GenBank/DDBJ whole genome shotgun (WGS) entry which is preliminary data.</text>
</comment>
<dbReference type="Pfam" id="PF04892">
    <property type="entry name" value="VanZ"/>
    <property type="match status" value="1"/>
</dbReference>
<accession>A0A0B4CSI6</accession>
<dbReference type="RefSeq" id="WP_039413313.1">
    <property type="nucleotide sequence ID" value="NZ_JWSZ01000004.1"/>
</dbReference>
<dbReference type="AlphaFoldDB" id="A0A0B4CSI6"/>
<evidence type="ECO:0000259" key="2">
    <source>
        <dbReference type="Pfam" id="PF04892"/>
    </source>
</evidence>
<feature type="transmembrane region" description="Helical" evidence="1">
    <location>
        <begin position="31"/>
        <end position="50"/>
    </location>
</feature>
<sequence>MTKEAGSPPLGGRLTPTWQTRLARWGRSARAWLSAYVIALALIAFWPVPVDSGAGPLLRAVTRLFPLLTYARIEFGANILLFVPLGFLLTLILARDRWLVMPIAFLTTVTIETGQAIALAARTPSVLDIVANTAGACLGIVLAVFSEALGRARTEPPTT</sequence>
<dbReference type="InterPro" id="IPR053150">
    <property type="entry name" value="Teicoplanin_resist-assoc"/>
</dbReference>
<keyword evidence="1" id="KW-0812">Transmembrane</keyword>
<reference evidence="3 4" key="1">
    <citation type="submission" date="2014-12" db="EMBL/GenBank/DDBJ databases">
        <title>Genome sequencing of Microbacterium hominis TPW29.</title>
        <authorList>
            <person name="Tan P.W."/>
            <person name="Chan K.-G."/>
        </authorList>
    </citation>
    <scope>NUCLEOTIDE SEQUENCE [LARGE SCALE GENOMIC DNA]</scope>
    <source>
        <strain evidence="3 4">TPW29</strain>
    </source>
</reference>
<evidence type="ECO:0000313" key="4">
    <source>
        <dbReference type="Proteomes" id="UP000031202"/>
    </source>
</evidence>
<feature type="transmembrane region" description="Helical" evidence="1">
    <location>
        <begin position="99"/>
        <end position="120"/>
    </location>
</feature>
<proteinExistence type="predicted"/>
<protein>
    <submittedName>
        <fullName evidence="3">VanZ family protein</fullName>
    </submittedName>
</protein>
<keyword evidence="1" id="KW-0472">Membrane</keyword>
<dbReference type="InterPro" id="IPR006976">
    <property type="entry name" value="VanZ-like"/>
</dbReference>
<feature type="transmembrane region" description="Helical" evidence="1">
    <location>
        <begin position="126"/>
        <end position="145"/>
    </location>
</feature>
<name>A0A0B4CSI6_9MICO</name>
<feature type="transmembrane region" description="Helical" evidence="1">
    <location>
        <begin position="70"/>
        <end position="92"/>
    </location>
</feature>
<evidence type="ECO:0000313" key="3">
    <source>
        <dbReference type="EMBL" id="KIC59387.1"/>
    </source>
</evidence>
<dbReference type="PANTHER" id="PTHR36834">
    <property type="entry name" value="MEMBRANE PROTEIN-RELATED"/>
    <property type="match status" value="1"/>
</dbReference>
<keyword evidence="1" id="KW-1133">Transmembrane helix</keyword>
<dbReference type="Proteomes" id="UP000031202">
    <property type="component" value="Unassembled WGS sequence"/>
</dbReference>
<evidence type="ECO:0000256" key="1">
    <source>
        <dbReference type="SAM" id="Phobius"/>
    </source>
</evidence>
<dbReference type="EMBL" id="JWSZ01000004">
    <property type="protein sequence ID" value="KIC59387.1"/>
    <property type="molecule type" value="Genomic_DNA"/>
</dbReference>
<feature type="domain" description="VanZ-like" evidence="2">
    <location>
        <begin position="35"/>
        <end position="145"/>
    </location>
</feature>